<sequence length="286" mass="32280">MHDRDYQDDRTVLLDPADADQPRRPLGDVAVPPRYEQLEERMRLAARLRPAECFNFSLNPLVGAATPLLASLVRLRHGAGDETLDTLQERLVGEVKQFEYRALQDGGENSQVLAARYVLCTVLDEAVSTTPWGDAGEWSRMSLLSRFHNETFGGEKVFQLLERLSANPLKHLPMLELLYLCLALGFEGKYRVLSRGAQALELLRDELYRSIRQLRGEVPRELSPHGLGSPARGQRLVRIVPWWLIGLFTLTCLASLYGVFAWVLGEQRAAVLRPYQTLDVPHVAPQ</sequence>
<protein>
    <submittedName>
        <fullName evidence="4">Type IVB secretion system protein IcmH/DotU</fullName>
    </submittedName>
</protein>
<accession>A0ABS2IL02</accession>
<comment type="caution">
    <text evidence="4">The sequence shown here is derived from an EMBL/GenBank/DDBJ whole genome shotgun (WGS) entry which is preliminary data.</text>
</comment>
<feature type="domain" description="Type IV / VI secretion system DotU" evidence="3">
    <location>
        <begin position="60"/>
        <end position="262"/>
    </location>
</feature>
<dbReference type="NCBIfam" id="TIGR03349">
    <property type="entry name" value="IV_VI_DotU"/>
    <property type="match status" value="1"/>
</dbReference>
<keyword evidence="5" id="KW-1185">Reference proteome</keyword>
<evidence type="ECO:0000259" key="3">
    <source>
        <dbReference type="Pfam" id="PF09850"/>
    </source>
</evidence>
<evidence type="ECO:0000256" key="1">
    <source>
        <dbReference type="SAM" id="MobiDB-lite"/>
    </source>
</evidence>
<dbReference type="InterPro" id="IPR017732">
    <property type="entry name" value="T4/T6SS_DotU"/>
</dbReference>
<dbReference type="RefSeq" id="WP_205350564.1">
    <property type="nucleotide sequence ID" value="NZ_JAFEUP010000007.1"/>
</dbReference>
<keyword evidence="2" id="KW-0812">Transmembrane</keyword>
<organism evidence="4 5">
    <name type="scientific">Zestomonas insulae</name>
    <dbReference type="NCBI Taxonomy" id="2809017"/>
    <lineage>
        <taxon>Bacteria</taxon>
        <taxon>Pseudomonadati</taxon>
        <taxon>Pseudomonadota</taxon>
        <taxon>Gammaproteobacteria</taxon>
        <taxon>Pseudomonadales</taxon>
        <taxon>Pseudomonadaceae</taxon>
        <taxon>Zestomonas</taxon>
    </lineage>
</organism>
<feature type="compositionally biased region" description="Basic and acidic residues" evidence="1">
    <location>
        <begin position="1"/>
        <end position="12"/>
    </location>
</feature>
<gene>
    <name evidence="4" type="primary">icmH</name>
    <name evidence="4" type="ORF">JQX08_21855</name>
</gene>
<dbReference type="PANTHER" id="PTHR38033:SF1">
    <property type="entry name" value="DOTU FAMILY TYPE IV_VI SECRETION SYSTEM PROTEIN"/>
    <property type="match status" value="1"/>
</dbReference>
<keyword evidence="2" id="KW-1133">Transmembrane helix</keyword>
<dbReference type="PANTHER" id="PTHR38033">
    <property type="entry name" value="MEMBRANE PROTEIN-RELATED"/>
    <property type="match status" value="1"/>
</dbReference>
<evidence type="ECO:0000256" key="2">
    <source>
        <dbReference type="SAM" id="Phobius"/>
    </source>
</evidence>
<dbReference type="EMBL" id="JAFEUP010000007">
    <property type="protein sequence ID" value="MBM7063373.1"/>
    <property type="molecule type" value="Genomic_DNA"/>
</dbReference>
<evidence type="ECO:0000313" key="4">
    <source>
        <dbReference type="EMBL" id="MBM7063373.1"/>
    </source>
</evidence>
<reference evidence="4 5" key="1">
    <citation type="submission" date="2021-02" db="EMBL/GenBank/DDBJ databases">
        <authorList>
            <person name="Lee D.-H."/>
        </authorList>
    </citation>
    <scope>NUCLEOTIDE SEQUENCE [LARGE SCALE GENOMIC DNA]</scope>
    <source>
        <strain evidence="4 5">UL073</strain>
    </source>
</reference>
<proteinExistence type="predicted"/>
<name>A0ABS2IL02_9GAMM</name>
<dbReference type="NCBIfam" id="NF038228">
    <property type="entry name" value="IcmH_DotU_IVB"/>
    <property type="match status" value="1"/>
</dbReference>
<feature type="transmembrane region" description="Helical" evidence="2">
    <location>
        <begin position="242"/>
        <end position="264"/>
    </location>
</feature>
<feature type="region of interest" description="Disordered" evidence="1">
    <location>
        <begin position="1"/>
        <end position="28"/>
    </location>
</feature>
<dbReference type="InterPro" id="IPR038522">
    <property type="entry name" value="T4/T6SS_DotU_sf"/>
</dbReference>
<dbReference type="Proteomes" id="UP000717995">
    <property type="component" value="Unassembled WGS sequence"/>
</dbReference>
<keyword evidence="2" id="KW-0472">Membrane</keyword>
<dbReference type="Pfam" id="PF09850">
    <property type="entry name" value="DotU"/>
    <property type="match status" value="1"/>
</dbReference>
<dbReference type="Gene3D" id="1.25.40.590">
    <property type="entry name" value="Type IV / VI secretion system, DotU"/>
    <property type="match status" value="1"/>
</dbReference>
<evidence type="ECO:0000313" key="5">
    <source>
        <dbReference type="Proteomes" id="UP000717995"/>
    </source>
</evidence>